<gene>
    <name evidence="2" type="ORF">AAAT04_02420</name>
</gene>
<evidence type="ECO:0000259" key="1">
    <source>
        <dbReference type="Pfam" id="PF06283"/>
    </source>
</evidence>
<organism evidence="2 3">
    <name type="scientific">Coprococcus ammoniilyticus</name>
    <dbReference type="NCBI Taxonomy" id="2981785"/>
    <lineage>
        <taxon>Bacteria</taxon>
        <taxon>Bacillati</taxon>
        <taxon>Bacillota</taxon>
        <taxon>Clostridia</taxon>
        <taxon>Lachnospirales</taxon>
        <taxon>Lachnospiraceae</taxon>
        <taxon>Coprococcus</taxon>
    </lineage>
</organism>
<keyword evidence="3" id="KW-1185">Reference proteome</keyword>
<dbReference type="InterPro" id="IPR029062">
    <property type="entry name" value="Class_I_gatase-like"/>
</dbReference>
<dbReference type="Pfam" id="PF06283">
    <property type="entry name" value="ThuA"/>
    <property type="match status" value="1"/>
</dbReference>
<feature type="domain" description="ThuA-like" evidence="1">
    <location>
        <begin position="8"/>
        <end position="210"/>
    </location>
</feature>
<sequence>MSKKVFVLVHDYWHHDDSIKPMMNYLFNADYEVTFTKNPNDYFKGQFDLFLSFKDPIENDQIPTPIWCDEKWTEKFLNDIQNGMGTIMLHASLTDYTENHAILTNVVRSNFITHPEQCPLTVKPIAEHPIIEGIGKFTFPDFDEHYVMKMIPNADTTILAETVSKNGVQPAVWIHTYGKGKICCIVPAHTTQNLTCEPFVKLVKNAIDWV</sequence>
<proteinExistence type="predicted"/>
<dbReference type="InterPro" id="IPR029010">
    <property type="entry name" value="ThuA-like"/>
</dbReference>
<comment type="caution">
    <text evidence="2">The sequence shown here is derived from an EMBL/GenBank/DDBJ whole genome shotgun (WGS) entry which is preliminary data.</text>
</comment>
<dbReference type="EMBL" id="JBBNFM010000001">
    <property type="protein sequence ID" value="MEQ2452905.1"/>
    <property type="molecule type" value="Genomic_DNA"/>
</dbReference>
<evidence type="ECO:0000313" key="3">
    <source>
        <dbReference type="Proteomes" id="UP001482186"/>
    </source>
</evidence>
<accession>A0ABV1EG02</accession>
<name>A0ABV1EG02_9FIRM</name>
<dbReference type="RefSeq" id="WP_008400174.1">
    <property type="nucleotide sequence ID" value="NZ_JBBNFM010000001.1"/>
</dbReference>
<reference evidence="2 3" key="1">
    <citation type="submission" date="2024-04" db="EMBL/GenBank/DDBJ databases">
        <title>Human intestinal bacterial collection.</title>
        <authorList>
            <person name="Pauvert C."/>
            <person name="Hitch T.C.A."/>
            <person name="Clavel T."/>
        </authorList>
    </citation>
    <scope>NUCLEOTIDE SEQUENCE [LARGE SCALE GENOMIC DNA]</scope>
    <source>
        <strain evidence="2 3">CLA-AA-H141</strain>
    </source>
</reference>
<protein>
    <submittedName>
        <fullName evidence="2">ThuA domain-containing protein</fullName>
    </submittedName>
</protein>
<evidence type="ECO:0000313" key="2">
    <source>
        <dbReference type="EMBL" id="MEQ2452905.1"/>
    </source>
</evidence>
<dbReference type="SUPFAM" id="SSF52317">
    <property type="entry name" value="Class I glutamine amidotransferase-like"/>
    <property type="match status" value="1"/>
</dbReference>
<dbReference type="Proteomes" id="UP001482186">
    <property type="component" value="Unassembled WGS sequence"/>
</dbReference>
<dbReference type="Gene3D" id="3.40.50.880">
    <property type="match status" value="1"/>
</dbReference>